<keyword evidence="3" id="KW-1185">Reference proteome</keyword>
<evidence type="ECO:0000313" key="2">
    <source>
        <dbReference type="EMBL" id="TFK50544.1"/>
    </source>
</evidence>
<dbReference type="EMBL" id="ML213513">
    <property type="protein sequence ID" value="TFK50544.1"/>
    <property type="molecule type" value="Genomic_DNA"/>
</dbReference>
<feature type="region of interest" description="Disordered" evidence="1">
    <location>
        <begin position="14"/>
        <end position="39"/>
    </location>
</feature>
<evidence type="ECO:0000256" key="1">
    <source>
        <dbReference type="SAM" id="MobiDB-lite"/>
    </source>
</evidence>
<sequence>MSMDEHIKKLRAQIDGGPESGLGGSNQDQPTGASTSGTWGSLKNELDDFWTCYAPQETSQWSNEDLAMYGVNSDGTIFHQAAQGYGVEMTDESARIGTLAGNLSSLQLDIDAMYEEAFGPSSTPSQVAHPMVSNASSQSWTYIDSVYQEVFGPSVIPSQLAPSPERSVPSPVLNYIDSIYEEIFGTSNNPDQVASFPVPVAPSPSSSAPSPLSSATSRSPRRSRIKSDCLRSENDLSRASSSSSISLESAEDRTGRKRKRKHRHAHTTVPYTKSKEIKHNPMPSLVPQSSVTRSPLSAGLPQYEWSFEEGCFLRIG</sequence>
<feature type="region of interest" description="Disordered" evidence="1">
    <location>
        <begin position="195"/>
        <end position="267"/>
    </location>
</feature>
<gene>
    <name evidence="2" type="ORF">OE88DRAFT_1736071</name>
</gene>
<feature type="compositionally biased region" description="Basic residues" evidence="1">
    <location>
        <begin position="255"/>
        <end position="266"/>
    </location>
</feature>
<feature type="compositionally biased region" description="Low complexity" evidence="1">
    <location>
        <begin position="195"/>
        <end position="218"/>
    </location>
</feature>
<dbReference type="Proteomes" id="UP000305948">
    <property type="component" value="Unassembled WGS sequence"/>
</dbReference>
<accession>A0A5C3MYX5</accession>
<protein>
    <submittedName>
        <fullName evidence="2">Uncharacterized protein</fullName>
    </submittedName>
</protein>
<organism evidence="2 3">
    <name type="scientific">Heliocybe sulcata</name>
    <dbReference type="NCBI Taxonomy" id="5364"/>
    <lineage>
        <taxon>Eukaryota</taxon>
        <taxon>Fungi</taxon>
        <taxon>Dikarya</taxon>
        <taxon>Basidiomycota</taxon>
        <taxon>Agaricomycotina</taxon>
        <taxon>Agaricomycetes</taxon>
        <taxon>Gloeophyllales</taxon>
        <taxon>Gloeophyllaceae</taxon>
        <taxon>Heliocybe</taxon>
    </lineage>
</organism>
<dbReference type="AlphaFoldDB" id="A0A5C3MYX5"/>
<feature type="compositionally biased region" description="Polar residues" evidence="1">
    <location>
        <begin position="25"/>
        <end position="39"/>
    </location>
</feature>
<name>A0A5C3MYX5_9AGAM</name>
<reference evidence="2 3" key="1">
    <citation type="journal article" date="2019" name="Nat. Ecol. Evol.">
        <title>Megaphylogeny resolves global patterns of mushroom evolution.</title>
        <authorList>
            <person name="Varga T."/>
            <person name="Krizsan K."/>
            <person name="Foldi C."/>
            <person name="Dima B."/>
            <person name="Sanchez-Garcia M."/>
            <person name="Sanchez-Ramirez S."/>
            <person name="Szollosi G.J."/>
            <person name="Szarkandi J.G."/>
            <person name="Papp V."/>
            <person name="Albert L."/>
            <person name="Andreopoulos W."/>
            <person name="Angelini C."/>
            <person name="Antonin V."/>
            <person name="Barry K.W."/>
            <person name="Bougher N.L."/>
            <person name="Buchanan P."/>
            <person name="Buyck B."/>
            <person name="Bense V."/>
            <person name="Catcheside P."/>
            <person name="Chovatia M."/>
            <person name="Cooper J."/>
            <person name="Damon W."/>
            <person name="Desjardin D."/>
            <person name="Finy P."/>
            <person name="Geml J."/>
            <person name="Haridas S."/>
            <person name="Hughes K."/>
            <person name="Justo A."/>
            <person name="Karasinski D."/>
            <person name="Kautmanova I."/>
            <person name="Kiss B."/>
            <person name="Kocsube S."/>
            <person name="Kotiranta H."/>
            <person name="LaButti K.M."/>
            <person name="Lechner B.E."/>
            <person name="Liimatainen K."/>
            <person name="Lipzen A."/>
            <person name="Lukacs Z."/>
            <person name="Mihaltcheva S."/>
            <person name="Morgado L.N."/>
            <person name="Niskanen T."/>
            <person name="Noordeloos M.E."/>
            <person name="Ohm R.A."/>
            <person name="Ortiz-Santana B."/>
            <person name="Ovrebo C."/>
            <person name="Racz N."/>
            <person name="Riley R."/>
            <person name="Savchenko A."/>
            <person name="Shiryaev A."/>
            <person name="Soop K."/>
            <person name="Spirin V."/>
            <person name="Szebenyi C."/>
            <person name="Tomsovsky M."/>
            <person name="Tulloss R.E."/>
            <person name="Uehling J."/>
            <person name="Grigoriev I.V."/>
            <person name="Vagvolgyi C."/>
            <person name="Papp T."/>
            <person name="Martin F.M."/>
            <person name="Miettinen O."/>
            <person name="Hibbett D.S."/>
            <person name="Nagy L.G."/>
        </authorList>
    </citation>
    <scope>NUCLEOTIDE SEQUENCE [LARGE SCALE GENOMIC DNA]</scope>
    <source>
        <strain evidence="2 3">OMC1185</strain>
    </source>
</reference>
<feature type="compositionally biased region" description="Low complexity" evidence="1">
    <location>
        <begin position="237"/>
        <end position="248"/>
    </location>
</feature>
<evidence type="ECO:0000313" key="3">
    <source>
        <dbReference type="Proteomes" id="UP000305948"/>
    </source>
</evidence>
<proteinExistence type="predicted"/>
<feature type="compositionally biased region" description="Basic and acidic residues" evidence="1">
    <location>
        <begin position="225"/>
        <end position="236"/>
    </location>
</feature>